<proteinExistence type="inferred from homology"/>
<dbReference type="InterPro" id="IPR007011">
    <property type="entry name" value="LEA_SMP_dom"/>
</dbReference>
<dbReference type="AlphaFoldDB" id="A0AAW1LG88"/>
<protein>
    <recommendedName>
        <fullName evidence="4">SMP domain-containing protein</fullName>
    </recommendedName>
</protein>
<feature type="compositionally biased region" description="Low complexity" evidence="3">
    <location>
        <begin position="45"/>
        <end position="55"/>
    </location>
</feature>
<dbReference type="PANTHER" id="PTHR31174">
    <property type="entry name" value="SEED MATURATION FAMILY PROTEIN"/>
    <property type="match status" value="1"/>
</dbReference>
<name>A0AAW1LG88_SAPOF</name>
<evidence type="ECO:0000313" key="6">
    <source>
        <dbReference type="Proteomes" id="UP001443914"/>
    </source>
</evidence>
<organism evidence="5 6">
    <name type="scientific">Saponaria officinalis</name>
    <name type="common">Common soapwort</name>
    <name type="synonym">Lychnis saponaria</name>
    <dbReference type="NCBI Taxonomy" id="3572"/>
    <lineage>
        <taxon>Eukaryota</taxon>
        <taxon>Viridiplantae</taxon>
        <taxon>Streptophyta</taxon>
        <taxon>Embryophyta</taxon>
        <taxon>Tracheophyta</taxon>
        <taxon>Spermatophyta</taxon>
        <taxon>Magnoliopsida</taxon>
        <taxon>eudicotyledons</taxon>
        <taxon>Gunneridae</taxon>
        <taxon>Pentapetalae</taxon>
        <taxon>Caryophyllales</taxon>
        <taxon>Caryophyllaceae</taxon>
        <taxon>Caryophylleae</taxon>
        <taxon>Saponaria</taxon>
    </lineage>
</organism>
<evidence type="ECO:0000256" key="2">
    <source>
        <dbReference type="ARBA" id="ARBA00022737"/>
    </source>
</evidence>
<keyword evidence="6" id="KW-1185">Reference proteome</keyword>
<comment type="similarity">
    <text evidence="1">Belongs to the LEA type SMP family.</text>
</comment>
<evidence type="ECO:0000256" key="3">
    <source>
        <dbReference type="SAM" id="MobiDB-lite"/>
    </source>
</evidence>
<evidence type="ECO:0000259" key="4">
    <source>
        <dbReference type="Pfam" id="PF04927"/>
    </source>
</evidence>
<reference evidence="5" key="1">
    <citation type="submission" date="2024-03" db="EMBL/GenBank/DDBJ databases">
        <title>WGS assembly of Saponaria officinalis var. Norfolk2.</title>
        <authorList>
            <person name="Jenkins J."/>
            <person name="Shu S."/>
            <person name="Grimwood J."/>
            <person name="Barry K."/>
            <person name="Goodstein D."/>
            <person name="Schmutz J."/>
            <person name="Leebens-Mack J."/>
            <person name="Osbourn A."/>
        </authorList>
    </citation>
    <scope>NUCLEOTIDE SEQUENCE [LARGE SCALE GENOMIC DNA]</scope>
    <source>
        <strain evidence="5">JIC</strain>
    </source>
</reference>
<gene>
    <name evidence="5" type="ORF">RND81_04G200300</name>
</gene>
<feature type="compositionally biased region" description="Polar residues" evidence="3">
    <location>
        <begin position="31"/>
        <end position="43"/>
    </location>
</feature>
<feature type="domain" description="SMP" evidence="4">
    <location>
        <begin position="127"/>
        <end position="185"/>
    </location>
</feature>
<feature type="domain" description="SMP" evidence="4">
    <location>
        <begin position="63"/>
        <end position="120"/>
    </location>
</feature>
<evidence type="ECO:0000256" key="1">
    <source>
        <dbReference type="ARBA" id="ARBA00010733"/>
    </source>
</evidence>
<feature type="region of interest" description="Disordered" evidence="3">
    <location>
        <begin position="31"/>
        <end position="59"/>
    </location>
</feature>
<dbReference type="Proteomes" id="UP001443914">
    <property type="component" value="Unassembled WGS sequence"/>
</dbReference>
<dbReference type="InterPro" id="IPR042971">
    <property type="entry name" value="LEA_SMP"/>
</dbReference>
<dbReference type="EMBL" id="JBDFQZ010000004">
    <property type="protein sequence ID" value="KAK9735349.1"/>
    <property type="molecule type" value="Genomic_DNA"/>
</dbReference>
<keyword evidence="2" id="KW-0677">Repeat</keyword>
<dbReference type="Pfam" id="PF04927">
    <property type="entry name" value="SMP"/>
    <property type="match status" value="2"/>
</dbReference>
<accession>A0AAW1LG88</accession>
<comment type="caution">
    <text evidence="5">The sequence shown here is derived from an EMBL/GenBank/DDBJ whole genome shotgun (WGS) entry which is preliminary data.</text>
</comment>
<dbReference type="PANTHER" id="PTHR31174:SF34">
    <property type="entry name" value="LATE EMBRYOGENESIS ABUNDANT PROTEIN 47"/>
    <property type="match status" value="1"/>
</dbReference>
<sequence>MSQETQVERSSDDEKELIKYAAIFSRVQGTLVQQTPQVSGDQNTETETTAGTSATENKEHRPVTIGDALQATSITAGTKAVDRSDAAAIQAAEVRATGQTNIMPKGLAATAQSAAQINARNTNKDKTTLAHVLSNAKAKLPKDRAVTRQDAEGVMGAELRNNPNITTFPGGVANSVVAAARINQSHSQSSQN</sequence>
<evidence type="ECO:0000313" key="5">
    <source>
        <dbReference type="EMBL" id="KAK9735349.1"/>
    </source>
</evidence>